<comment type="caution">
    <text evidence="4">The sequence shown here is derived from an EMBL/GenBank/DDBJ whole genome shotgun (WGS) entry which is preliminary data.</text>
</comment>
<accession>A0AAV8XRW6</accession>
<dbReference type="GO" id="GO:0097539">
    <property type="term" value="C:ciliary transition fiber"/>
    <property type="evidence" value="ECO:0007669"/>
    <property type="project" value="InterPro"/>
</dbReference>
<feature type="region of interest" description="Disordered" evidence="2">
    <location>
        <begin position="229"/>
        <end position="284"/>
    </location>
</feature>
<dbReference type="AlphaFoldDB" id="A0AAV8XRW6"/>
<dbReference type="GO" id="GO:0036064">
    <property type="term" value="C:ciliary basal body"/>
    <property type="evidence" value="ECO:0007669"/>
    <property type="project" value="TreeGrafter"/>
</dbReference>
<evidence type="ECO:0000313" key="5">
    <source>
        <dbReference type="Proteomes" id="UP001162162"/>
    </source>
</evidence>
<dbReference type="PANTHER" id="PTHR33689:SF1">
    <property type="entry name" value="FAS-BINDING FACTOR 1"/>
    <property type="match status" value="1"/>
</dbReference>
<keyword evidence="1" id="KW-0175">Coiled coil</keyword>
<name>A0AAV8XRW6_9CUCU</name>
<dbReference type="GO" id="GO:0090162">
    <property type="term" value="P:establishment of epithelial cell polarity"/>
    <property type="evidence" value="ECO:0007669"/>
    <property type="project" value="InterPro"/>
</dbReference>
<keyword evidence="5" id="KW-1185">Reference proteome</keyword>
<feature type="compositionally biased region" description="Low complexity" evidence="2">
    <location>
        <begin position="156"/>
        <end position="168"/>
    </location>
</feature>
<evidence type="ECO:0000259" key="3">
    <source>
        <dbReference type="Pfam" id="PF21007"/>
    </source>
</evidence>
<evidence type="ECO:0000313" key="4">
    <source>
        <dbReference type="EMBL" id="KAJ8941283.1"/>
    </source>
</evidence>
<gene>
    <name evidence="4" type="ORF">NQ318_016948</name>
</gene>
<reference evidence="4" key="1">
    <citation type="journal article" date="2023" name="Insect Mol. Biol.">
        <title>Genome sequencing provides insights into the evolution of gene families encoding plant cell wall-degrading enzymes in longhorned beetles.</title>
        <authorList>
            <person name="Shin N.R."/>
            <person name="Okamura Y."/>
            <person name="Kirsch R."/>
            <person name="Pauchet Y."/>
        </authorList>
    </citation>
    <scope>NUCLEOTIDE SEQUENCE</scope>
    <source>
        <strain evidence="4">AMC_N1</strain>
    </source>
</reference>
<dbReference type="Pfam" id="PF21007">
    <property type="entry name" value="FBF1"/>
    <property type="match status" value="1"/>
</dbReference>
<dbReference type="InterPro" id="IPR033561">
    <property type="entry name" value="FBF1"/>
</dbReference>
<feature type="domain" description="Fas-binding factor 1 C-terminal" evidence="3">
    <location>
        <begin position="402"/>
        <end position="572"/>
    </location>
</feature>
<dbReference type="GO" id="GO:0005814">
    <property type="term" value="C:centriole"/>
    <property type="evidence" value="ECO:0007669"/>
    <property type="project" value="TreeGrafter"/>
</dbReference>
<evidence type="ECO:0000256" key="2">
    <source>
        <dbReference type="SAM" id="MobiDB-lite"/>
    </source>
</evidence>
<sequence length="573" mass="65899">MNFDNDDPLGSDDSFFEEPKALNRKSSLTKKADKKSIENLFNITDTKTSQESVKNDAEGIKKTKSTVTFEEPLSSDFTSDPLKKIQKKNEDWLGISDHTNAPDKQVKKTDFLDDILSGHPSSSRNKKVISFDDILKDSKLNTNKSSDQLKENPAPTETTSNFSLLSSTSKEKRRGRRGSSTPVEDALGLFGDEFQSGDFYTKDKKKPTTSDFQIKSNIASERVVPDWLGGSSITSVKADTDSAKETEIPDKNDFEHEMKQSVPEEEENKKTKPSTGKPETNDVPITAKQQQINKELQSTYASLQQQESLLLISLQLKKYESNLDEVKRQQQEIMEKQEQHFKSLVDQHIMKQQIIDNNVRLQQERINSHIQTLLAHPSSNTSLNDSEKENTHNRDGFLKDFEKTVDTLKQRHHEELFIMEESYKKQIALLEKSTEMLEEKLNNEITTLSKHFEEKINTINRNCNEEISYYKQKIITIEEQHNSEIKLIKENHIQAVEEMKRDHVTQIQYLKEFKQQEKDLLKDGLIYAQKLDSSIEILNSNTKALEVVQDKLINNYDIISTARENSIESKEKK</sequence>
<feature type="region of interest" description="Disordered" evidence="2">
    <location>
        <begin position="141"/>
        <end position="189"/>
    </location>
</feature>
<protein>
    <recommendedName>
        <fullName evidence="3">Fas-binding factor 1 C-terminal domain-containing protein</fullName>
    </recommendedName>
</protein>
<dbReference type="GO" id="GO:0060271">
    <property type="term" value="P:cilium assembly"/>
    <property type="evidence" value="ECO:0007669"/>
    <property type="project" value="InterPro"/>
</dbReference>
<feature type="coiled-coil region" evidence="1">
    <location>
        <begin position="286"/>
        <end position="339"/>
    </location>
</feature>
<proteinExistence type="predicted"/>
<dbReference type="PANTHER" id="PTHR33689">
    <property type="entry name" value="FAS-BINDING FACTOR 1"/>
    <property type="match status" value="1"/>
</dbReference>
<evidence type="ECO:0000256" key="1">
    <source>
        <dbReference type="SAM" id="Coils"/>
    </source>
</evidence>
<dbReference type="EMBL" id="JAPWTK010000381">
    <property type="protein sequence ID" value="KAJ8941283.1"/>
    <property type="molecule type" value="Genomic_DNA"/>
</dbReference>
<dbReference type="Proteomes" id="UP001162162">
    <property type="component" value="Unassembled WGS sequence"/>
</dbReference>
<dbReference type="InterPro" id="IPR049390">
    <property type="entry name" value="FBF1_C"/>
</dbReference>
<feature type="compositionally biased region" description="Basic and acidic residues" evidence="2">
    <location>
        <begin position="238"/>
        <end position="259"/>
    </location>
</feature>
<organism evidence="4 5">
    <name type="scientific">Aromia moschata</name>
    <dbReference type="NCBI Taxonomy" id="1265417"/>
    <lineage>
        <taxon>Eukaryota</taxon>
        <taxon>Metazoa</taxon>
        <taxon>Ecdysozoa</taxon>
        <taxon>Arthropoda</taxon>
        <taxon>Hexapoda</taxon>
        <taxon>Insecta</taxon>
        <taxon>Pterygota</taxon>
        <taxon>Neoptera</taxon>
        <taxon>Endopterygota</taxon>
        <taxon>Coleoptera</taxon>
        <taxon>Polyphaga</taxon>
        <taxon>Cucujiformia</taxon>
        <taxon>Chrysomeloidea</taxon>
        <taxon>Cerambycidae</taxon>
        <taxon>Cerambycinae</taxon>
        <taxon>Callichromatini</taxon>
        <taxon>Aromia</taxon>
    </lineage>
</organism>